<dbReference type="PANTHER" id="PTHR48077:SF3">
    <property type="entry name" value="TRYPTOPHAN SYNTHASE"/>
    <property type="match status" value="1"/>
</dbReference>
<dbReference type="FunFam" id="3.40.50.1100:FF:000001">
    <property type="entry name" value="Tryptophan synthase beta chain"/>
    <property type="match status" value="1"/>
</dbReference>
<protein>
    <recommendedName>
        <fullName evidence="6 13">Tryptophan synthase</fullName>
        <ecNumber evidence="5 13">4.2.1.20</ecNumber>
    </recommendedName>
</protein>
<dbReference type="NCBIfam" id="TIGR00262">
    <property type="entry name" value="trpA"/>
    <property type="match status" value="1"/>
</dbReference>
<evidence type="ECO:0000256" key="4">
    <source>
        <dbReference type="ARBA" id="ARBA00006095"/>
    </source>
</evidence>
<reference evidence="16" key="1">
    <citation type="submission" date="2016-02" db="EMBL/GenBank/DDBJ databases">
        <title>Comparative genomics of biotechnologically important yeasts.</title>
        <authorList>
            <consortium name="DOE Joint Genome Institute"/>
            <person name="Riley R."/>
            <person name="Haridas S."/>
            <person name="Wolfe K.H."/>
            <person name="Lopes M.R."/>
            <person name="Hittinger C.T."/>
            <person name="Goker M."/>
            <person name="Salamov A."/>
            <person name="Wisecaver J."/>
            <person name="Long T.M."/>
            <person name="Aerts A.L."/>
            <person name="Barry K."/>
            <person name="Choi C."/>
            <person name="Clum A."/>
            <person name="Coughlan A.Y."/>
            <person name="Deshpande S."/>
            <person name="Douglass A.P."/>
            <person name="Hanson S.J."/>
            <person name="Klenk H.-P."/>
            <person name="Labutti K."/>
            <person name="Lapidus A."/>
            <person name="Lindquist E."/>
            <person name="Lipzen A."/>
            <person name="Meier-Kolthoff J.P."/>
            <person name="Ohm R.A."/>
            <person name="Otillar R.P."/>
            <person name="Pangilinan J."/>
            <person name="Peng Y."/>
            <person name="Rokas A."/>
            <person name="Rosa C.A."/>
            <person name="Scheuner C."/>
            <person name="Sibirny A.A."/>
            <person name="Slot J.C."/>
            <person name="Stielow J.B."/>
            <person name="Sun H."/>
            <person name="Kurtzman C.P."/>
            <person name="Blackwell M."/>
            <person name="Jeffries T.W."/>
            <person name="Grigoriev I.V."/>
        </authorList>
    </citation>
    <scope>NUCLEOTIDE SEQUENCE [LARGE SCALE GENOMIC DNA]</scope>
    <source>
        <strain evidence="16">NRRL Y-17796</strain>
    </source>
</reference>
<sequence length="696" mass="75029">MDHLKKAFQKARDEERPALVTFVTCGFPTVESTIPILFSLQNSGVDVIELGIPFSDAVADGPTVQNASNDAIKQGVTIHTVIDMVRKARDAGVHIPIVLMGYANPVLAYGEEKLVKDCAVAGVDGFILVDLPPEEAVRFRTYCTESGLSYVPLIAPSTTDDRMATLASITDSFVYVVSRMGVTGATTEVSAELPSLIDRVRKYFGSTPMAVGFGVSKPEHFASIGSQADGVVIGSKLITVIREAHEQKQDLIKAVADFIGSILSMRPKLHSKADPNNTSAQQSSVAAASIPLPKYEFGKFGGQFVPEILYDCLKELEDAYNSAMSDPAFWEEFRSYYDYMSRPSSLTYANRLTEFVGGAKIWLKREDLNHTGSHKINNAIGQVLLAKRLGKTRVIAETGAGQHGVATATAAAKFGLKCIIFMGAEDTRRQALNVFRIRLLGAEVVPVQSGTQTLRDAVNEAFKFWITDLPNTHYVIGSAIGPHPYPSIVARFQRVIGDETKEQMKQLIGGLPDAVVACVGGGSNSVGMFQAFEDDKDVKILGVEAGGSGTNTKQHSATLVAGEVGILHGVRTFLLQTDDGQVMDTHSISAGLDYPGVGPQLAYWKDTGRAQFVAATDAQCLQGFRYLSELEGIIPALESAHAVWGAMELAKSLPKEKNIVLCLSGRGDKDVQSVAELLPKFGPEIGWDLRFMANGS</sequence>
<evidence type="ECO:0000256" key="12">
    <source>
        <dbReference type="ARBA" id="ARBA00049047"/>
    </source>
</evidence>
<dbReference type="Gene3D" id="3.40.50.1100">
    <property type="match status" value="2"/>
</dbReference>
<dbReference type="PANTHER" id="PTHR48077">
    <property type="entry name" value="TRYPTOPHAN SYNTHASE-RELATED"/>
    <property type="match status" value="1"/>
</dbReference>
<feature type="domain" description="Tryptophan synthase beta chain-like PALP" evidence="14">
    <location>
        <begin position="342"/>
        <end position="665"/>
    </location>
</feature>
<evidence type="ECO:0000256" key="5">
    <source>
        <dbReference type="ARBA" id="ARBA00012043"/>
    </source>
</evidence>
<dbReference type="PROSITE" id="PS00167">
    <property type="entry name" value="TRP_SYNTHASE_ALPHA"/>
    <property type="match status" value="1"/>
</dbReference>
<dbReference type="HAMAP" id="MF_00131">
    <property type="entry name" value="Trp_synth_alpha"/>
    <property type="match status" value="1"/>
</dbReference>
<accession>A0A1E4TFS5</accession>
<dbReference type="GO" id="GO:0004834">
    <property type="term" value="F:tryptophan synthase activity"/>
    <property type="evidence" value="ECO:0007669"/>
    <property type="project" value="UniProtKB-EC"/>
</dbReference>
<dbReference type="InterPro" id="IPR006654">
    <property type="entry name" value="Trp_synth_beta"/>
</dbReference>
<keyword evidence="8 13" id="KW-0822">Tryptophan biosynthesis</keyword>
<dbReference type="InterPro" id="IPR006653">
    <property type="entry name" value="Trp_synth_b_CS"/>
</dbReference>
<comment type="similarity">
    <text evidence="4">In the N-terminal section; belongs to the TrpA family.</text>
</comment>
<comment type="catalytic activity">
    <reaction evidence="12 13">
        <text>(1S,2R)-1-C-(indol-3-yl)glycerol 3-phosphate + L-serine = D-glyceraldehyde 3-phosphate + L-tryptophan + H2O</text>
        <dbReference type="Rhea" id="RHEA:10532"/>
        <dbReference type="ChEBI" id="CHEBI:15377"/>
        <dbReference type="ChEBI" id="CHEBI:33384"/>
        <dbReference type="ChEBI" id="CHEBI:57912"/>
        <dbReference type="ChEBI" id="CHEBI:58866"/>
        <dbReference type="ChEBI" id="CHEBI:59776"/>
        <dbReference type="EC" id="4.2.1.20"/>
    </reaction>
</comment>
<keyword evidence="7 13" id="KW-0028">Amino-acid biosynthesis</keyword>
<name>A0A1E4TFS5_9ASCO</name>
<gene>
    <name evidence="15" type="ORF">CANCADRAFT_108493</name>
</gene>
<evidence type="ECO:0000259" key="14">
    <source>
        <dbReference type="Pfam" id="PF00291"/>
    </source>
</evidence>
<dbReference type="NCBIfam" id="TIGR00263">
    <property type="entry name" value="trpB"/>
    <property type="match status" value="1"/>
</dbReference>
<comment type="similarity">
    <text evidence="3">In the C-terminal section; belongs to the TrpB family.</text>
</comment>
<evidence type="ECO:0000313" key="16">
    <source>
        <dbReference type="Proteomes" id="UP000095023"/>
    </source>
</evidence>
<dbReference type="SUPFAM" id="SSF53686">
    <property type="entry name" value="Tryptophan synthase beta subunit-like PLP-dependent enzymes"/>
    <property type="match status" value="1"/>
</dbReference>
<evidence type="ECO:0000256" key="2">
    <source>
        <dbReference type="ARBA" id="ARBA00004733"/>
    </source>
</evidence>
<dbReference type="FunFam" id="3.40.50.1100:FF:000004">
    <property type="entry name" value="Tryptophan synthase beta chain"/>
    <property type="match status" value="1"/>
</dbReference>
<comment type="pathway">
    <text evidence="2 13">Amino-acid biosynthesis; L-tryptophan biosynthesis; L-tryptophan from chorismate: step 5/5.</text>
</comment>
<comment type="cofactor">
    <cofactor evidence="1 13">
        <name>pyridoxal 5'-phosphate</name>
        <dbReference type="ChEBI" id="CHEBI:597326"/>
    </cofactor>
</comment>
<dbReference type="PROSITE" id="PS00168">
    <property type="entry name" value="TRP_SYNTHASE_BETA"/>
    <property type="match status" value="1"/>
</dbReference>
<evidence type="ECO:0000256" key="3">
    <source>
        <dbReference type="ARBA" id="ARBA00005761"/>
    </source>
</evidence>
<keyword evidence="11 13" id="KW-0456">Lyase</keyword>
<evidence type="ECO:0000256" key="6">
    <source>
        <dbReference type="ARBA" id="ARBA00018724"/>
    </source>
</evidence>
<dbReference type="InterPro" id="IPR002028">
    <property type="entry name" value="Trp_synthase_suA"/>
</dbReference>
<evidence type="ECO:0000313" key="15">
    <source>
        <dbReference type="EMBL" id="ODV90625.1"/>
    </source>
</evidence>
<dbReference type="EC" id="4.2.1.20" evidence="5 13"/>
<proteinExistence type="inferred from homology"/>
<dbReference type="FunFam" id="3.20.20.70:FF:000151">
    <property type="entry name" value="Tryptophan synthase"/>
    <property type="match status" value="1"/>
</dbReference>
<dbReference type="Pfam" id="PF00290">
    <property type="entry name" value="Trp_syntA"/>
    <property type="match status" value="1"/>
</dbReference>
<evidence type="ECO:0000256" key="11">
    <source>
        <dbReference type="ARBA" id="ARBA00023239"/>
    </source>
</evidence>
<evidence type="ECO:0000256" key="9">
    <source>
        <dbReference type="ARBA" id="ARBA00022898"/>
    </source>
</evidence>
<keyword evidence="10 13" id="KW-0057">Aromatic amino acid biosynthesis</keyword>
<keyword evidence="16" id="KW-1185">Reference proteome</keyword>
<dbReference type="OrthoDB" id="10050244at2759"/>
<evidence type="ECO:0000256" key="8">
    <source>
        <dbReference type="ARBA" id="ARBA00022822"/>
    </source>
</evidence>
<dbReference type="Pfam" id="PF00291">
    <property type="entry name" value="PALP"/>
    <property type="match status" value="1"/>
</dbReference>
<dbReference type="CDD" id="cd04724">
    <property type="entry name" value="Tryptophan_synthase_alpha"/>
    <property type="match status" value="1"/>
</dbReference>
<dbReference type="InterPro" id="IPR011060">
    <property type="entry name" value="RibuloseP-bd_barrel"/>
</dbReference>
<dbReference type="CDD" id="cd06446">
    <property type="entry name" value="Trp-synth_B"/>
    <property type="match status" value="1"/>
</dbReference>
<dbReference type="Gene3D" id="3.20.20.70">
    <property type="entry name" value="Aldolase class I"/>
    <property type="match status" value="1"/>
</dbReference>
<evidence type="ECO:0000256" key="1">
    <source>
        <dbReference type="ARBA" id="ARBA00001933"/>
    </source>
</evidence>
<dbReference type="InterPro" id="IPR036052">
    <property type="entry name" value="TrpB-like_PALP_sf"/>
</dbReference>
<dbReference type="AlphaFoldDB" id="A0A1E4TFS5"/>
<dbReference type="Proteomes" id="UP000095023">
    <property type="component" value="Unassembled WGS sequence"/>
</dbReference>
<dbReference type="HAMAP" id="MF_00133">
    <property type="entry name" value="Trp_synth_beta"/>
    <property type="match status" value="1"/>
</dbReference>
<dbReference type="InterPro" id="IPR023026">
    <property type="entry name" value="Trp_synth_beta/beta-like"/>
</dbReference>
<dbReference type="SUPFAM" id="SSF51366">
    <property type="entry name" value="Ribulose-phoshate binding barrel"/>
    <property type="match status" value="1"/>
</dbReference>
<dbReference type="GO" id="GO:0005737">
    <property type="term" value="C:cytoplasm"/>
    <property type="evidence" value="ECO:0007669"/>
    <property type="project" value="TreeGrafter"/>
</dbReference>
<evidence type="ECO:0000256" key="10">
    <source>
        <dbReference type="ARBA" id="ARBA00023141"/>
    </source>
</evidence>
<evidence type="ECO:0000256" key="13">
    <source>
        <dbReference type="RuleBase" id="RU003663"/>
    </source>
</evidence>
<keyword evidence="9 13" id="KW-0663">Pyridoxal phosphate</keyword>
<dbReference type="UniPathway" id="UPA00035">
    <property type="reaction ID" value="UER00044"/>
</dbReference>
<evidence type="ECO:0000256" key="7">
    <source>
        <dbReference type="ARBA" id="ARBA00022605"/>
    </source>
</evidence>
<dbReference type="EMBL" id="KV453842">
    <property type="protein sequence ID" value="ODV90625.1"/>
    <property type="molecule type" value="Genomic_DNA"/>
</dbReference>
<dbReference type="InterPro" id="IPR001926">
    <property type="entry name" value="TrpB-like_PALP"/>
</dbReference>
<dbReference type="InterPro" id="IPR013785">
    <property type="entry name" value="Aldolase_TIM"/>
</dbReference>
<dbReference type="InterPro" id="IPR018204">
    <property type="entry name" value="Trp_synthase_alpha_AS"/>
</dbReference>
<organism evidence="15 16">
    <name type="scientific">Tortispora caseinolytica NRRL Y-17796</name>
    <dbReference type="NCBI Taxonomy" id="767744"/>
    <lineage>
        <taxon>Eukaryota</taxon>
        <taxon>Fungi</taxon>
        <taxon>Dikarya</taxon>
        <taxon>Ascomycota</taxon>
        <taxon>Saccharomycotina</taxon>
        <taxon>Trigonopsidomycetes</taxon>
        <taxon>Trigonopsidales</taxon>
        <taxon>Trigonopsidaceae</taxon>
        <taxon>Tortispora</taxon>
    </lineage>
</organism>